<dbReference type="EMBL" id="LT594626">
    <property type="protein sequence ID" value="SBT87567.1"/>
    <property type="molecule type" value="Genomic_DNA"/>
</dbReference>
<name>A0A1D3JLT3_PLAMA</name>
<dbReference type="VEuPathDB" id="PlasmoDB:PmUG01_05043000"/>
<organism evidence="2 3">
    <name type="scientific">Plasmodium malariae</name>
    <dbReference type="NCBI Taxonomy" id="5858"/>
    <lineage>
        <taxon>Eukaryota</taxon>
        <taxon>Sar</taxon>
        <taxon>Alveolata</taxon>
        <taxon>Apicomplexa</taxon>
        <taxon>Aconoidasida</taxon>
        <taxon>Haemosporida</taxon>
        <taxon>Plasmodiidae</taxon>
        <taxon>Plasmodium</taxon>
        <taxon>Plasmodium (Plasmodium)</taxon>
    </lineage>
</organism>
<dbReference type="Proteomes" id="UP000219813">
    <property type="component" value="Chromosome 5"/>
</dbReference>
<evidence type="ECO:0000313" key="2">
    <source>
        <dbReference type="EMBL" id="SBT87567.1"/>
    </source>
</evidence>
<dbReference type="RefSeq" id="XP_028860572.1">
    <property type="nucleotide sequence ID" value="XM_029003647.1"/>
</dbReference>
<evidence type="ECO:0000313" key="3">
    <source>
        <dbReference type="Proteomes" id="UP000219813"/>
    </source>
</evidence>
<evidence type="ECO:0000256" key="1">
    <source>
        <dbReference type="SAM" id="Phobius"/>
    </source>
</evidence>
<dbReference type="GeneID" id="39867472"/>
<feature type="transmembrane region" description="Helical" evidence="1">
    <location>
        <begin position="160"/>
        <end position="180"/>
    </location>
</feature>
<keyword evidence="3" id="KW-1185">Reference proteome</keyword>
<dbReference type="InterPro" id="IPR022139">
    <property type="entry name" value="Fam-L/Fam-M-like_plasmodium"/>
</dbReference>
<reference evidence="2 3" key="1">
    <citation type="submission" date="2016-06" db="EMBL/GenBank/DDBJ databases">
        <authorList>
            <consortium name="Pathogen Informatics"/>
        </authorList>
    </citation>
    <scope>NUCLEOTIDE SEQUENCE [LARGE SCALE GENOMIC DNA]</scope>
</reference>
<dbReference type="Pfam" id="PF12420">
    <property type="entry name" value="DUF3671"/>
    <property type="match status" value="1"/>
</dbReference>
<accession>A0A1D3JLT3</accession>
<keyword evidence="1" id="KW-0812">Transmembrane</keyword>
<dbReference type="AlphaFoldDB" id="A0A1D3JLT3"/>
<keyword evidence="1" id="KW-0472">Membrane</keyword>
<sequence length="292" mass="35100">MERSVKIHLFIKISEFILITWICHFMNHVCILKKNMENNCTFNRILNTRTYRILSETKQDRYSYIVRLKEKTQNNDIRKEEDIFINGKKAPEKRKQLNGSSQKNDRCNKQVMKNKSYIYETKKYSHLEKKIFKELDYIDFLKNNRIINDKTYKEIIRKKFALRIFLPIIILLLLSLSLILDYSGSFGLRKLLFKVLKIASEKWYSKLQDFLKNSPVGAFFKLVQREEFKEIKKAGTSSMKKVKVVYVDWVRGFMGFLIYCIPFLILGVTIISAVFFYHKKVKKYEKIKYRKR</sequence>
<gene>
    <name evidence="2" type="primary">PmUG01_05043000</name>
    <name evidence="2" type="ORF">PMUG01_05043000</name>
</gene>
<dbReference type="KEGG" id="pmal:PMUG01_05043000"/>
<protein>
    <submittedName>
        <fullName evidence="2">Fam-l protein</fullName>
    </submittedName>
</protein>
<feature type="transmembrane region" description="Helical" evidence="1">
    <location>
        <begin position="256"/>
        <end position="277"/>
    </location>
</feature>
<proteinExistence type="predicted"/>
<keyword evidence="1" id="KW-1133">Transmembrane helix</keyword>